<keyword evidence="3" id="KW-1185">Reference proteome</keyword>
<accession>D9WKF4</accession>
<feature type="region of interest" description="Disordered" evidence="1">
    <location>
        <begin position="1"/>
        <end position="59"/>
    </location>
</feature>
<dbReference type="STRING" id="457427.SSOG_05402"/>
<evidence type="ECO:0000313" key="3">
    <source>
        <dbReference type="Proteomes" id="UP000003963"/>
    </source>
</evidence>
<evidence type="ECO:0000313" key="2">
    <source>
        <dbReference type="EMBL" id="EFL25688.1"/>
    </source>
</evidence>
<organism evidence="2 3">
    <name type="scientific">Streptomyces himastatinicus ATCC 53653</name>
    <dbReference type="NCBI Taxonomy" id="457427"/>
    <lineage>
        <taxon>Bacteria</taxon>
        <taxon>Bacillati</taxon>
        <taxon>Actinomycetota</taxon>
        <taxon>Actinomycetes</taxon>
        <taxon>Kitasatosporales</taxon>
        <taxon>Streptomycetaceae</taxon>
        <taxon>Streptomyces</taxon>
        <taxon>Streptomyces violaceusniger group</taxon>
    </lineage>
</organism>
<reference evidence="2 3" key="1">
    <citation type="submission" date="2009-02" db="EMBL/GenBank/DDBJ databases">
        <title>Annotation of Streptomyces hygroscopicus strain ATCC 53653.</title>
        <authorList>
            <consortium name="The Broad Institute Genome Sequencing Platform"/>
            <consortium name="Broad Institute Microbial Sequencing Center"/>
            <person name="Fischbach M."/>
            <person name="Godfrey P."/>
            <person name="Ward D."/>
            <person name="Young S."/>
            <person name="Zeng Q."/>
            <person name="Koehrsen M."/>
            <person name="Alvarado L."/>
            <person name="Berlin A.M."/>
            <person name="Bochicchio J."/>
            <person name="Borenstein D."/>
            <person name="Chapman S.B."/>
            <person name="Chen Z."/>
            <person name="Engels R."/>
            <person name="Freedman E."/>
            <person name="Gellesch M."/>
            <person name="Goldberg J."/>
            <person name="Griggs A."/>
            <person name="Gujja S."/>
            <person name="Heilman E.R."/>
            <person name="Heiman D.I."/>
            <person name="Hepburn T.A."/>
            <person name="Howarth C."/>
            <person name="Jen D."/>
            <person name="Larson L."/>
            <person name="Lewis B."/>
            <person name="Mehta T."/>
            <person name="Park D."/>
            <person name="Pearson M."/>
            <person name="Richards J."/>
            <person name="Roberts A."/>
            <person name="Saif S."/>
            <person name="Shea T.D."/>
            <person name="Shenoy N."/>
            <person name="Sisk P."/>
            <person name="Stolte C."/>
            <person name="Sykes S.N."/>
            <person name="Thomson T."/>
            <person name="Walk T."/>
            <person name="White J."/>
            <person name="Yandava C."/>
            <person name="Straight P."/>
            <person name="Clardy J."/>
            <person name="Hung D."/>
            <person name="Kolter R."/>
            <person name="Mekalanos J."/>
            <person name="Walker S."/>
            <person name="Walsh C.T."/>
            <person name="Wieland-Brown L.C."/>
            <person name="Haas B."/>
            <person name="Nusbaum C."/>
            <person name="Birren B."/>
        </authorList>
    </citation>
    <scope>NUCLEOTIDE SEQUENCE [LARGE SCALE GENOMIC DNA]</scope>
    <source>
        <strain evidence="2 3">ATCC 53653</strain>
    </source>
</reference>
<sequence>MREVVAAREAADEAAEAADAAAEDEAAAHDPARIPRQAGPPGTGNRGDGGNGSGMGRAS</sequence>
<feature type="compositionally biased region" description="Basic and acidic residues" evidence="1">
    <location>
        <begin position="1"/>
        <end position="11"/>
    </location>
</feature>
<proteinExistence type="predicted"/>
<dbReference type="HOGENOM" id="CLU_2958849_0_0_11"/>
<dbReference type="AlphaFoldDB" id="D9WKF4"/>
<feature type="compositionally biased region" description="Acidic residues" evidence="1">
    <location>
        <begin position="12"/>
        <end position="25"/>
    </location>
</feature>
<name>D9WKF4_9ACTN</name>
<protein>
    <submittedName>
        <fullName evidence="2">Uncharacterized protein</fullName>
    </submittedName>
</protein>
<dbReference type="Proteomes" id="UP000003963">
    <property type="component" value="Unassembled WGS sequence"/>
</dbReference>
<evidence type="ECO:0000256" key="1">
    <source>
        <dbReference type="SAM" id="MobiDB-lite"/>
    </source>
</evidence>
<gene>
    <name evidence="2" type="ORF">SSOG_05402</name>
</gene>
<feature type="compositionally biased region" description="Gly residues" evidence="1">
    <location>
        <begin position="41"/>
        <end position="59"/>
    </location>
</feature>
<dbReference type="EMBL" id="GG657754">
    <property type="protein sequence ID" value="EFL25688.1"/>
    <property type="molecule type" value="Genomic_DNA"/>
</dbReference>